<keyword evidence="3" id="KW-1185">Reference proteome</keyword>
<evidence type="ECO:0000256" key="1">
    <source>
        <dbReference type="SAM" id="SignalP"/>
    </source>
</evidence>
<accession>A0ABR1L4D9</accession>
<reference evidence="2 3" key="1">
    <citation type="submission" date="2024-04" db="EMBL/GenBank/DDBJ databases">
        <title>Phyllosticta paracitricarpa is synonymous to the EU quarantine fungus P. citricarpa based on phylogenomic analyses.</title>
        <authorList>
            <consortium name="Lawrence Berkeley National Laboratory"/>
            <person name="Van Ingen-Buijs V.A."/>
            <person name="Van Westerhoven A.C."/>
            <person name="Haridas S."/>
            <person name="Skiadas P."/>
            <person name="Martin F."/>
            <person name="Groenewald J.Z."/>
            <person name="Crous P.W."/>
            <person name="Seidl M.F."/>
        </authorList>
    </citation>
    <scope>NUCLEOTIDE SEQUENCE [LARGE SCALE GENOMIC DNA]</scope>
    <source>
        <strain evidence="2 3">CBS 122670</strain>
    </source>
</reference>
<sequence>MSFHSILFHTTWLITLSHLQAPKSTVKAAELQLFGLSEATSLRHPLEQLANSPTFSRCSKFKRERLLATDLMHKDKLSTCNLVVYGTWRIVHAINCSLIAMKCLVMLMVRLGSAVRTKAGEPTSKAARQLG</sequence>
<evidence type="ECO:0000313" key="3">
    <source>
        <dbReference type="Proteomes" id="UP001365128"/>
    </source>
</evidence>
<organism evidence="2 3">
    <name type="scientific">Phyllosticta citricarpa</name>
    <dbReference type="NCBI Taxonomy" id="55181"/>
    <lineage>
        <taxon>Eukaryota</taxon>
        <taxon>Fungi</taxon>
        <taxon>Dikarya</taxon>
        <taxon>Ascomycota</taxon>
        <taxon>Pezizomycotina</taxon>
        <taxon>Dothideomycetes</taxon>
        <taxon>Dothideomycetes incertae sedis</taxon>
        <taxon>Botryosphaeriales</taxon>
        <taxon>Phyllostictaceae</taxon>
        <taxon>Phyllosticta</taxon>
    </lineage>
</organism>
<evidence type="ECO:0000313" key="2">
    <source>
        <dbReference type="EMBL" id="KAK7530093.1"/>
    </source>
</evidence>
<comment type="caution">
    <text evidence="2">The sequence shown here is derived from an EMBL/GenBank/DDBJ whole genome shotgun (WGS) entry which is preliminary data.</text>
</comment>
<feature type="signal peptide" evidence="1">
    <location>
        <begin position="1"/>
        <end position="28"/>
    </location>
</feature>
<dbReference type="Proteomes" id="UP001365128">
    <property type="component" value="Unassembled WGS sequence"/>
</dbReference>
<name>A0ABR1L4D9_9PEZI</name>
<dbReference type="EMBL" id="JBBPDW010000065">
    <property type="protein sequence ID" value="KAK7530093.1"/>
    <property type="molecule type" value="Genomic_DNA"/>
</dbReference>
<evidence type="ECO:0008006" key="4">
    <source>
        <dbReference type="Google" id="ProtNLM"/>
    </source>
</evidence>
<gene>
    <name evidence="2" type="ORF">IWX46DRAFT_616807</name>
</gene>
<protein>
    <recommendedName>
        <fullName evidence="4">Secreted protein</fullName>
    </recommendedName>
</protein>
<feature type="chain" id="PRO_5046734215" description="Secreted protein" evidence="1">
    <location>
        <begin position="29"/>
        <end position="131"/>
    </location>
</feature>
<keyword evidence="1" id="KW-0732">Signal</keyword>
<proteinExistence type="predicted"/>